<comment type="caution">
    <text evidence="1">The sequence shown here is derived from an EMBL/GenBank/DDBJ whole genome shotgun (WGS) entry which is preliminary data.</text>
</comment>
<evidence type="ECO:0000313" key="2">
    <source>
        <dbReference type="Proteomes" id="UP000620124"/>
    </source>
</evidence>
<proteinExistence type="predicted"/>
<protein>
    <submittedName>
        <fullName evidence="1">Uncharacterized protein</fullName>
    </submittedName>
</protein>
<keyword evidence="2" id="KW-1185">Reference proteome</keyword>
<dbReference type="EMBL" id="JACAZI010000013">
    <property type="protein sequence ID" value="KAF7345945.1"/>
    <property type="molecule type" value="Genomic_DNA"/>
</dbReference>
<accession>A0A8H6XQ57</accession>
<reference evidence="1" key="1">
    <citation type="submission" date="2020-05" db="EMBL/GenBank/DDBJ databases">
        <title>Mycena genomes resolve the evolution of fungal bioluminescence.</title>
        <authorList>
            <person name="Tsai I.J."/>
        </authorList>
    </citation>
    <scope>NUCLEOTIDE SEQUENCE</scope>
    <source>
        <strain evidence="1">CCC161011</strain>
    </source>
</reference>
<dbReference type="AlphaFoldDB" id="A0A8H6XQ57"/>
<evidence type="ECO:0000313" key="1">
    <source>
        <dbReference type="EMBL" id="KAF7345945.1"/>
    </source>
</evidence>
<gene>
    <name evidence="1" type="ORF">MVEN_01616900</name>
</gene>
<dbReference type="Proteomes" id="UP000620124">
    <property type="component" value="Unassembled WGS sequence"/>
</dbReference>
<name>A0A8H6XQ57_9AGAR</name>
<dbReference type="OrthoDB" id="2935237at2759"/>
<organism evidence="1 2">
    <name type="scientific">Mycena venus</name>
    <dbReference type="NCBI Taxonomy" id="2733690"/>
    <lineage>
        <taxon>Eukaryota</taxon>
        <taxon>Fungi</taxon>
        <taxon>Dikarya</taxon>
        <taxon>Basidiomycota</taxon>
        <taxon>Agaricomycotina</taxon>
        <taxon>Agaricomycetes</taxon>
        <taxon>Agaricomycetidae</taxon>
        <taxon>Agaricales</taxon>
        <taxon>Marasmiineae</taxon>
        <taxon>Mycenaceae</taxon>
        <taxon>Mycena</taxon>
    </lineage>
</organism>
<sequence>MPTDSEAAPTTANHQDLYQFLSNGAHVLCSQEEWLWDGGDNNRLIFYADGTGEMISRAEAIVKIVAGIQWKLLPSAGRVPIPARETIVIPPDHMHWSDVWRRPITRKKPTTLFAGIVELTITKRRPLLYGSMVHNQINEEVLLDGAFETRRIDIVIENGEFGLACHYGARGGIGPIYGFRLTFSTSPYPPIEMWRPEEHKTPEIMRHPQMRQFCARKLVDAQQSNTCSIM</sequence>